<dbReference type="EnsemblFungi" id="CEF88488">
    <property type="protein sequence ID" value="CEF88488"/>
    <property type="gene ID" value="FGRRES_20309"/>
</dbReference>
<dbReference type="Proteomes" id="UP000070720">
    <property type="component" value="Chromosome 3"/>
</dbReference>
<dbReference type="VEuPathDB" id="FungiDB:FGRAMPH1_01G21083"/>
<evidence type="ECO:0000313" key="3">
    <source>
        <dbReference type="Proteomes" id="UP000070720"/>
    </source>
</evidence>
<reference evidence="1 3" key="3">
    <citation type="journal article" date="2015" name="BMC Genomics">
        <title>The completed genome sequence of the pathogenic ascomycete fungus Fusarium graminearum.</title>
        <authorList>
            <person name="King R."/>
            <person name="Urban M."/>
            <person name="Hammond-Kosack M.C."/>
            <person name="Hassani-Pak K."/>
            <person name="Hammond-Kosack K.E."/>
        </authorList>
    </citation>
    <scope>NUCLEOTIDE SEQUENCE [LARGE SCALE GENOMIC DNA]</scope>
    <source>
        <strain evidence="3">ATCC MYA-4620 / CBS 123657 / FGSC 9075 / NRRL 31084 / PH-1</strain>
        <strain evidence="1">PH-1</strain>
    </source>
</reference>
<accession>A0A098E5A2</accession>
<dbReference type="EMBL" id="HG970334">
    <property type="protein sequence ID" value="CEF88488.1"/>
    <property type="molecule type" value="Genomic_DNA"/>
</dbReference>
<dbReference type="InParanoid" id="A0A098E5A2"/>
<accession>A0A0E0SPX5</accession>
<sequence length="43" mass="4925">MFLLLLYLRPTSVNQSLGDIAPRLKTIIVYPRESSNMFRVTGL</sequence>
<reference evidence="2 3" key="2">
    <citation type="journal article" date="2010" name="Nature">
        <title>Comparative genomics reveals mobile pathogenicity chromosomes in Fusarium.</title>
        <authorList>
            <person name="Ma L.J."/>
            <person name="van der Does H.C."/>
            <person name="Borkovich K.A."/>
            <person name="Coleman J.J."/>
            <person name="Daboussi M.J."/>
            <person name="Di Pietro A."/>
            <person name="Dufresne M."/>
            <person name="Freitag M."/>
            <person name="Grabherr M."/>
            <person name="Henrissat B."/>
            <person name="Houterman P.M."/>
            <person name="Kang S."/>
            <person name="Shim W.B."/>
            <person name="Woloshuk C."/>
            <person name="Xie X."/>
            <person name="Xu J.R."/>
            <person name="Antoniw J."/>
            <person name="Baker S.E."/>
            <person name="Bluhm B.H."/>
            <person name="Breakspear A."/>
            <person name="Brown D.W."/>
            <person name="Butchko R.A."/>
            <person name="Chapman S."/>
            <person name="Coulson R."/>
            <person name="Coutinho P.M."/>
            <person name="Danchin E.G."/>
            <person name="Diener A."/>
            <person name="Gale L.R."/>
            <person name="Gardiner D.M."/>
            <person name="Goff S."/>
            <person name="Hammond-Kosack K.E."/>
            <person name="Hilburn K."/>
            <person name="Hua-Van A."/>
            <person name="Jonkers W."/>
            <person name="Kazan K."/>
            <person name="Kodira C.D."/>
            <person name="Koehrsen M."/>
            <person name="Kumar L."/>
            <person name="Lee Y.H."/>
            <person name="Li L."/>
            <person name="Manners J.M."/>
            <person name="Miranda-Saavedra D."/>
            <person name="Mukherjee M."/>
            <person name="Park G."/>
            <person name="Park J."/>
            <person name="Park S.Y."/>
            <person name="Proctor R.H."/>
            <person name="Regev A."/>
            <person name="Ruiz-Roldan M.C."/>
            <person name="Sain D."/>
            <person name="Sakthikumar S."/>
            <person name="Sykes S."/>
            <person name="Schwartz D.C."/>
            <person name="Turgeon B.G."/>
            <person name="Wapinski I."/>
            <person name="Yoder O."/>
            <person name="Young S."/>
            <person name="Zeng Q."/>
            <person name="Zhou S."/>
            <person name="Galagan J."/>
            <person name="Cuomo C.A."/>
            <person name="Kistler H.C."/>
            <person name="Rep M."/>
        </authorList>
    </citation>
    <scope>GENOME REANNOTATION</scope>
    <source>
        <strain evidence="3">ATCC MYA-4620 / CBS 123657 / FGSC 9075 / NRRL 31084 / PH-1</strain>
        <strain evidence="2">PH-1 / ATCC MYA-4620 / FGSC 9075 / NRRL 31084</strain>
    </source>
</reference>
<organism evidence="1 3">
    <name type="scientific">Gibberella zeae (strain ATCC MYA-4620 / CBS 123657 / FGSC 9075 / NRRL 31084 / PH-1)</name>
    <name type="common">Wheat head blight fungus</name>
    <name type="synonym">Fusarium graminearum</name>
    <dbReference type="NCBI Taxonomy" id="229533"/>
    <lineage>
        <taxon>Eukaryota</taxon>
        <taxon>Fungi</taxon>
        <taxon>Dikarya</taxon>
        <taxon>Ascomycota</taxon>
        <taxon>Pezizomycotina</taxon>
        <taxon>Sordariomycetes</taxon>
        <taxon>Hypocreomycetidae</taxon>
        <taxon>Hypocreales</taxon>
        <taxon>Nectriaceae</taxon>
        <taxon>Fusarium</taxon>
    </lineage>
</organism>
<evidence type="ECO:0000313" key="1">
    <source>
        <dbReference type="EMBL" id="CEF88488.1"/>
    </source>
</evidence>
<dbReference type="AlphaFoldDB" id="A0A098E5A2"/>
<keyword evidence="3" id="KW-1185">Reference proteome</keyword>
<reference evidence="2" key="4">
    <citation type="submission" date="2017-01" db="UniProtKB">
        <authorList>
            <consortium name="EnsemblFungi"/>
        </authorList>
    </citation>
    <scope>IDENTIFICATION</scope>
    <source>
        <strain evidence="2">PH-1 / ATCC MYA-4620 / FGSC 9075 / NRRL 31084</strain>
    </source>
</reference>
<evidence type="ECO:0000313" key="2">
    <source>
        <dbReference type="EnsemblFungi" id="CEF88488"/>
    </source>
</evidence>
<gene>
    <name evidence="1" type="ORF">FGRAMPH1_01T21083</name>
</gene>
<reference evidence="2 3" key="1">
    <citation type="journal article" date="2007" name="Science">
        <title>The Fusarium graminearum genome reveals a link between localized polymorphism and pathogen specialization.</title>
        <authorList>
            <person name="Cuomo C.A."/>
            <person name="Gueldener U."/>
            <person name="Xu J.-R."/>
            <person name="Trail F."/>
            <person name="Turgeon B.G."/>
            <person name="Di Pietro A."/>
            <person name="Walton J.D."/>
            <person name="Ma L.-J."/>
            <person name="Baker S.E."/>
            <person name="Rep M."/>
            <person name="Adam G."/>
            <person name="Antoniw J."/>
            <person name="Baldwin T."/>
            <person name="Calvo S.E."/>
            <person name="Chang Y.-L."/>
            <person name="DeCaprio D."/>
            <person name="Gale L.R."/>
            <person name="Gnerre S."/>
            <person name="Goswami R.S."/>
            <person name="Hammond-Kosack K."/>
            <person name="Harris L.J."/>
            <person name="Hilburn K."/>
            <person name="Kennell J.C."/>
            <person name="Kroken S."/>
            <person name="Magnuson J.K."/>
            <person name="Mannhaupt G."/>
            <person name="Mauceli E.W."/>
            <person name="Mewes H.-W."/>
            <person name="Mitterbauer R."/>
            <person name="Muehlbauer G."/>
            <person name="Muensterkoetter M."/>
            <person name="Nelson D."/>
            <person name="O'Donnell K."/>
            <person name="Ouellet T."/>
            <person name="Qi W."/>
            <person name="Quesneville H."/>
            <person name="Roncero M.I.G."/>
            <person name="Seong K.-Y."/>
            <person name="Tetko I.V."/>
            <person name="Urban M."/>
            <person name="Waalwijk C."/>
            <person name="Ward T.J."/>
            <person name="Yao J."/>
            <person name="Birren B.W."/>
            <person name="Kistler H.C."/>
        </authorList>
    </citation>
    <scope>NUCLEOTIDE SEQUENCE [LARGE SCALE GENOMIC DNA]</scope>
    <source>
        <strain evidence="3">ATCC MYA-4620 / CBS 123657 / FGSC 9075 / NRRL 31084 / PH-1</strain>
        <strain evidence="2">PH-1 / ATCC MYA-4620 / FGSC 9075 / NRRL 31084</strain>
    </source>
</reference>
<protein>
    <submittedName>
        <fullName evidence="1">Chromosome 3, complete genome</fullName>
    </submittedName>
</protein>
<name>A0A098E5A2_GIBZE</name>
<proteinExistence type="predicted"/>